<comment type="caution">
    <text evidence="2">The sequence shown here is derived from an EMBL/GenBank/DDBJ whole genome shotgun (WGS) entry which is preliminary data.</text>
</comment>
<proteinExistence type="predicted"/>
<reference evidence="2" key="1">
    <citation type="submission" date="2021-03" db="EMBL/GenBank/DDBJ databases">
        <title>Comparative genomics and phylogenomic investigation of the class Geoglossomycetes provide insights into ecological specialization and systematics.</title>
        <authorList>
            <person name="Melie T."/>
            <person name="Pirro S."/>
            <person name="Miller A.N."/>
            <person name="Quandt A."/>
        </authorList>
    </citation>
    <scope>NUCLEOTIDE SEQUENCE</scope>
    <source>
        <strain evidence="2">CAQ_001_2017</strain>
    </source>
</reference>
<evidence type="ECO:0000313" key="2">
    <source>
        <dbReference type="EMBL" id="KAH0559824.1"/>
    </source>
</evidence>
<organism evidence="2 3">
    <name type="scientific">Trichoglossum hirsutum</name>
    <dbReference type="NCBI Taxonomy" id="265104"/>
    <lineage>
        <taxon>Eukaryota</taxon>
        <taxon>Fungi</taxon>
        <taxon>Dikarya</taxon>
        <taxon>Ascomycota</taxon>
        <taxon>Pezizomycotina</taxon>
        <taxon>Geoglossomycetes</taxon>
        <taxon>Geoglossales</taxon>
        <taxon>Geoglossaceae</taxon>
        <taxon>Trichoglossum</taxon>
    </lineage>
</organism>
<protein>
    <submittedName>
        <fullName evidence="2">Uncharacterized protein</fullName>
    </submittedName>
</protein>
<feature type="compositionally biased region" description="Polar residues" evidence="1">
    <location>
        <begin position="1"/>
        <end position="19"/>
    </location>
</feature>
<keyword evidence="3" id="KW-1185">Reference proteome</keyword>
<dbReference type="Proteomes" id="UP000750711">
    <property type="component" value="Unassembled WGS sequence"/>
</dbReference>
<name>A0A9P8LCM2_9PEZI</name>
<sequence>MSQSTTVTDPKGWTSNPNALHTKRTWGDSPNSWVSVLRDDFGVQESKPLLINLRDSTTYVLSGKLAKRDSNNKAVAGPGVDGFFLFNDNVCEVRHVTNPVGMNKIWVSLEGGAKDMKVEPVTPVGPSD</sequence>
<dbReference type="EMBL" id="JAGHQM010000513">
    <property type="protein sequence ID" value="KAH0559824.1"/>
    <property type="molecule type" value="Genomic_DNA"/>
</dbReference>
<evidence type="ECO:0000256" key="1">
    <source>
        <dbReference type="SAM" id="MobiDB-lite"/>
    </source>
</evidence>
<accession>A0A9P8LCM2</accession>
<feature type="region of interest" description="Disordered" evidence="1">
    <location>
        <begin position="1"/>
        <end position="25"/>
    </location>
</feature>
<gene>
    <name evidence="2" type="ORF">GP486_003659</name>
</gene>
<dbReference type="AlphaFoldDB" id="A0A9P8LCM2"/>
<evidence type="ECO:0000313" key="3">
    <source>
        <dbReference type="Proteomes" id="UP000750711"/>
    </source>
</evidence>